<dbReference type="Proteomes" id="UP000316304">
    <property type="component" value="Unassembled WGS sequence"/>
</dbReference>
<dbReference type="AlphaFoldDB" id="A0A5C6CHD4"/>
<comment type="caution">
    <text evidence="1">The sequence shown here is derived from an EMBL/GenBank/DDBJ whole genome shotgun (WGS) entry which is preliminary data.</text>
</comment>
<evidence type="ECO:0008006" key="3">
    <source>
        <dbReference type="Google" id="ProtNLM"/>
    </source>
</evidence>
<dbReference type="PANTHER" id="PTHR36152:SF1">
    <property type="entry name" value="UBIQUITIN-LIKE DOMAIN-CONTAINING PROTEIN"/>
    <property type="match status" value="1"/>
</dbReference>
<dbReference type="RefSeq" id="WP_146595142.1">
    <property type="nucleotide sequence ID" value="NZ_SJPT01000004.1"/>
</dbReference>
<dbReference type="SUPFAM" id="SSF141452">
    <property type="entry name" value="Hcp1-like"/>
    <property type="match status" value="1"/>
</dbReference>
<evidence type="ECO:0000313" key="1">
    <source>
        <dbReference type="EMBL" id="TWU23435.1"/>
    </source>
</evidence>
<proteinExistence type="predicted"/>
<dbReference type="Pfam" id="PF05638">
    <property type="entry name" value="T6SS_HCP"/>
    <property type="match status" value="1"/>
</dbReference>
<dbReference type="InterPro" id="IPR053165">
    <property type="entry name" value="HSI-I_assembly_Hcp1"/>
</dbReference>
<dbReference type="InterPro" id="IPR036624">
    <property type="entry name" value="Hcp1-lik_sf"/>
</dbReference>
<organism evidence="1 2">
    <name type="scientific">Novipirellula galeiformis</name>
    <dbReference type="NCBI Taxonomy" id="2528004"/>
    <lineage>
        <taxon>Bacteria</taxon>
        <taxon>Pseudomonadati</taxon>
        <taxon>Planctomycetota</taxon>
        <taxon>Planctomycetia</taxon>
        <taxon>Pirellulales</taxon>
        <taxon>Pirellulaceae</taxon>
        <taxon>Novipirellula</taxon>
    </lineage>
</organism>
<accession>A0A5C6CHD4</accession>
<dbReference type="OrthoDB" id="282071at2"/>
<reference evidence="1 2" key="1">
    <citation type="submission" date="2019-02" db="EMBL/GenBank/DDBJ databases">
        <title>Deep-cultivation of Planctomycetes and their phenomic and genomic characterization uncovers novel biology.</title>
        <authorList>
            <person name="Wiegand S."/>
            <person name="Jogler M."/>
            <person name="Boedeker C."/>
            <person name="Pinto D."/>
            <person name="Vollmers J."/>
            <person name="Rivas-Marin E."/>
            <person name="Kohn T."/>
            <person name="Peeters S.H."/>
            <person name="Heuer A."/>
            <person name="Rast P."/>
            <person name="Oberbeckmann S."/>
            <person name="Bunk B."/>
            <person name="Jeske O."/>
            <person name="Meyerdierks A."/>
            <person name="Storesund J.E."/>
            <person name="Kallscheuer N."/>
            <person name="Luecker S."/>
            <person name="Lage O.M."/>
            <person name="Pohl T."/>
            <person name="Merkel B.J."/>
            <person name="Hornburger P."/>
            <person name="Mueller R.-W."/>
            <person name="Bruemmer F."/>
            <person name="Labrenz M."/>
            <person name="Spormann A.M."/>
            <person name="Op Den Camp H."/>
            <person name="Overmann J."/>
            <person name="Amann R."/>
            <person name="Jetten M.S.M."/>
            <person name="Mascher T."/>
            <person name="Medema M.H."/>
            <person name="Devos D.P."/>
            <person name="Kaster A.-K."/>
            <person name="Ovreas L."/>
            <person name="Rohde M."/>
            <person name="Galperin M.Y."/>
            <person name="Jogler C."/>
        </authorList>
    </citation>
    <scope>NUCLEOTIDE SEQUENCE [LARGE SCALE GENOMIC DNA]</scope>
    <source>
        <strain evidence="1 2">Pla52o</strain>
    </source>
</reference>
<protein>
    <recommendedName>
        <fullName evidence="3">Major exported protein</fullName>
    </recommendedName>
</protein>
<dbReference type="PANTHER" id="PTHR36152">
    <property type="entry name" value="CYTOPLASMIC PROTEIN-RELATED"/>
    <property type="match status" value="1"/>
</dbReference>
<dbReference type="EMBL" id="SJPT01000004">
    <property type="protein sequence ID" value="TWU23435.1"/>
    <property type="molecule type" value="Genomic_DNA"/>
</dbReference>
<name>A0A5C6CHD4_9BACT</name>
<keyword evidence="2" id="KW-1185">Reference proteome</keyword>
<sequence>MILIHIDGIKGDSQIPGYKDKDWFAVDSFNFGVVRETTDSAKAGTDDITIGVGDLQECSFEKTTDRGSIKLMHHSISGGPLPSAEVHFVQTKDSSDSKQAVFPYLMFKLEPCFIKTWSINGAEDGRPTETVTLWYQKIAMQYYAYTKVNGKYASKTEGTAGWDQVVNNSWDTPKFEVPKG</sequence>
<gene>
    <name evidence="1" type="ORF">Pla52o_29710</name>
</gene>
<evidence type="ECO:0000313" key="2">
    <source>
        <dbReference type="Proteomes" id="UP000316304"/>
    </source>
</evidence>
<dbReference type="Gene3D" id="2.30.110.20">
    <property type="entry name" value="Hcp1-like"/>
    <property type="match status" value="1"/>
</dbReference>
<dbReference type="InterPro" id="IPR008514">
    <property type="entry name" value="T6SS_Hcp"/>
</dbReference>